<evidence type="ECO:0000256" key="4">
    <source>
        <dbReference type="ARBA" id="ARBA00022475"/>
    </source>
</evidence>
<dbReference type="GO" id="GO:0005886">
    <property type="term" value="C:plasma membrane"/>
    <property type="evidence" value="ECO:0007669"/>
    <property type="project" value="UniProtKB-SubCell"/>
</dbReference>
<name>A0A7S0RNQ7_9CHLO</name>
<dbReference type="EMBL" id="HBFB01019608">
    <property type="protein sequence ID" value="CAD8683062.1"/>
    <property type="molecule type" value="Transcribed_RNA"/>
</dbReference>
<keyword evidence="5 8" id="KW-0812">Transmembrane</keyword>
<evidence type="ECO:0000256" key="8">
    <source>
        <dbReference type="RuleBase" id="RU000477"/>
    </source>
</evidence>
<dbReference type="InterPro" id="IPR022357">
    <property type="entry name" value="MIP_CS"/>
</dbReference>
<comment type="subcellular location">
    <subcellularLocation>
        <location evidence="1">Cell membrane</location>
        <topology evidence="1">Multi-pass membrane protein</topology>
    </subcellularLocation>
</comment>
<evidence type="ECO:0000256" key="5">
    <source>
        <dbReference type="ARBA" id="ARBA00022692"/>
    </source>
</evidence>
<feature type="transmembrane region" description="Helical" evidence="9">
    <location>
        <begin position="90"/>
        <end position="110"/>
    </location>
</feature>
<comment type="similarity">
    <text evidence="2 8">Belongs to the MIP/aquaporin (TC 1.A.8) family.</text>
</comment>
<evidence type="ECO:0008006" key="11">
    <source>
        <dbReference type="Google" id="ProtNLM"/>
    </source>
</evidence>
<dbReference type="PRINTS" id="PR00783">
    <property type="entry name" value="MINTRINSICP"/>
</dbReference>
<dbReference type="SUPFAM" id="SSF81338">
    <property type="entry name" value="Aquaporin-like"/>
    <property type="match status" value="1"/>
</dbReference>
<dbReference type="InterPro" id="IPR023271">
    <property type="entry name" value="Aquaporin-like"/>
</dbReference>
<dbReference type="InterPro" id="IPR000425">
    <property type="entry name" value="MIP"/>
</dbReference>
<keyword evidence="6 9" id="KW-1133">Transmembrane helix</keyword>
<dbReference type="AlphaFoldDB" id="A0A7S0RNQ7"/>
<sequence length="286" mass="29527">MAGIAALKMPAIHSRWASRDKYLPTSLAAEFLGTALFQLLAGSVADDPLQSAFAFTALLYATKFVSGGHLNPAVSLAALMSGHIDWLRGVTYIVAQLLGGIAGAVAQAWISPDSSFGKTGPGCYAPIKDVSNWGVWGWESVLTFTLILVFYASVLIRPGHGDSSPLAVGLALFAGLATGGTFTGGSPLNPARVLAGTLVFNCFWKYAFVYISGHLTAAVLASAWAIWAYGRGDFFKYDSATGSLRESLLGSAGAAEPAGALAPQFNPASGGYAGAGPREGGENIDA</sequence>
<dbReference type="PROSITE" id="PS00221">
    <property type="entry name" value="MIP"/>
    <property type="match status" value="1"/>
</dbReference>
<dbReference type="InterPro" id="IPR034294">
    <property type="entry name" value="Aquaporin_transptr"/>
</dbReference>
<reference evidence="10" key="1">
    <citation type="submission" date="2021-01" db="EMBL/GenBank/DDBJ databases">
        <authorList>
            <person name="Corre E."/>
            <person name="Pelletier E."/>
            <person name="Niang G."/>
            <person name="Scheremetjew M."/>
            <person name="Finn R."/>
            <person name="Kale V."/>
            <person name="Holt S."/>
            <person name="Cochrane G."/>
            <person name="Meng A."/>
            <person name="Brown T."/>
            <person name="Cohen L."/>
        </authorList>
    </citation>
    <scope>NUCLEOTIDE SEQUENCE</scope>
    <source>
        <strain evidence="10">SAG 11-49</strain>
    </source>
</reference>
<evidence type="ECO:0000256" key="7">
    <source>
        <dbReference type="ARBA" id="ARBA00023136"/>
    </source>
</evidence>
<feature type="transmembrane region" description="Helical" evidence="9">
    <location>
        <begin position="206"/>
        <end position="229"/>
    </location>
</feature>
<feature type="transmembrane region" description="Helical" evidence="9">
    <location>
        <begin position="135"/>
        <end position="154"/>
    </location>
</feature>
<gene>
    <name evidence="10" type="ORF">CLEI1391_LOCUS11016</name>
</gene>
<feature type="transmembrane region" description="Helical" evidence="9">
    <location>
        <begin position="166"/>
        <end position="186"/>
    </location>
</feature>
<dbReference type="Pfam" id="PF00230">
    <property type="entry name" value="MIP"/>
    <property type="match status" value="1"/>
</dbReference>
<proteinExistence type="inferred from homology"/>
<evidence type="ECO:0000313" key="10">
    <source>
        <dbReference type="EMBL" id="CAD8683062.1"/>
    </source>
</evidence>
<evidence type="ECO:0000256" key="9">
    <source>
        <dbReference type="SAM" id="Phobius"/>
    </source>
</evidence>
<keyword evidence="7 9" id="KW-0472">Membrane</keyword>
<dbReference type="PANTHER" id="PTHR19139">
    <property type="entry name" value="AQUAPORIN TRANSPORTER"/>
    <property type="match status" value="1"/>
</dbReference>
<dbReference type="GO" id="GO:0015250">
    <property type="term" value="F:water channel activity"/>
    <property type="evidence" value="ECO:0007669"/>
    <property type="project" value="TreeGrafter"/>
</dbReference>
<dbReference type="Gene3D" id="1.20.1080.10">
    <property type="entry name" value="Glycerol uptake facilitator protein"/>
    <property type="match status" value="1"/>
</dbReference>
<evidence type="ECO:0000256" key="3">
    <source>
        <dbReference type="ARBA" id="ARBA00022448"/>
    </source>
</evidence>
<evidence type="ECO:0000256" key="2">
    <source>
        <dbReference type="ARBA" id="ARBA00006175"/>
    </source>
</evidence>
<evidence type="ECO:0000256" key="1">
    <source>
        <dbReference type="ARBA" id="ARBA00004651"/>
    </source>
</evidence>
<protein>
    <recommendedName>
        <fullName evidence="11">Aquaporin</fullName>
    </recommendedName>
</protein>
<keyword evidence="4" id="KW-1003">Cell membrane</keyword>
<accession>A0A7S0RNQ7</accession>
<keyword evidence="3 8" id="KW-0813">Transport</keyword>
<evidence type="ECO:0000256" key="6">
    <source>
        <dbReference type="ARBA" id="ARBA00022989"/>
    </source>
</evidence>
<dbReference type="PANTHER" id="PTHR19139:SF199">
    <property type="entry name" value="MIP17260P"/>
    <property type="match status" value="1"/>
</dbReference>
<organism evidence="10">
    <name type="scientific">Chlamydomonas leiostraca</name>
    <dbReference type="NCBI Taxonomy" id="1034604"/>
    <lineage>
        <taxon>Eukaryota</taxon>
        <taxon>Viridiplantae</taxon>
        <taxon>Chlorophyta</taxon>
        <taxon>core chlorophytes</taxon>
        <taxon>Chlorophyceae</taxon>
        <taxon>CS clade</taxon>
        <taxon>Chlamydomonadales</taxon>
        <taxon>Chlamydomonadaceae</taxon>
        <taxon>Chlamydomonas</taxon>
    </lineage>
</organism>